<gene>
    <name evidence="4" type="primary">msrA</name>
    <name evidence="6" type="ORF">HNQ52_002959</name>
</gene>
<feature type="domain" description="Peptide methionine sulphoxide reductase MsrA" evidence="5">
    <location>
        <begin position="32"/>
        <end position="184"/>
    </location>
</feature>
<dbReference type="EC" id="1.8.4.11" evidence="4"/>
<evidence type="ECO:0000256" key="4">
    <source>
        <dbReference type="HAMAP-Rule" id="MF_01401"/>
    </source>
</evidence>
<dbReference type="Gene3D" id="3.30.1060.10">
    <property type="entry name" value="Peptide methionine sulphoxide reductase MsrA"/>
    <property type="match status" value="1"/>
</dbReference>
<evidence type="ECO:0000256" key="3">
    <source>
        <dbReference type="ARBA" id="ARBA00048782"/>
    </source>
</evidence>
<dbReference type="RefSeq" id="WP_183961935.1">
    <property type="nucleotide sequence ID" value="NZ_JACHHP010000006.1"/>
</dbReference>
<comment type="catalytic activity">
    <reaction evidence="3 4">
        <text>[thioredoxin]-disulfide + L-methionine + H2O = L-methionine (S)-S-oxide + [thioredoxin]-dithiol</text>
        <dbReference type="Rhea" id="RHEA:19993"/>
        <dbReference type="Rhea" id="RHEA-COMP:10698"/>
        <dbReference type="Rhea" id="RHEA-COMP:10700"/>
        <dbReference type="ChEBI" id="CHEBI:15377"/>
        <dbReference type="ChEBI" id="CHEBI:29950"/>
        <dbReference type="ChEBI" id="CHEBI:50058"/>
        <dbReference type="ChEBI" id="CHEBI:57844"/>
        <dbReference type="ChEBI" id="CHEBI:58772"/>
        <dbReference type="EC" id="1.8.4.11"/>
    </reaction>
</comment>
<evidence type="ECO:0000313" key="6">
    <source>
        <dbReference type="EMBL" id="MBB5209390.1"/>
    </source>
</evidence>
<sequence length="206" mass="22554">MSFVCEIPNFGRDAHGFPNPALDLKPDDARATAVVAGGCFWCTEAVYRQIDGVLSVEPGYAGGSAASANYDAVCTGTTGHAEAIRIVYDTTKTSYGELLKFFFAVAHDPTQLNRQGADRGTQYRSAIFFASDDERRVAAAYIAQLDAAKIFASPIVTTLEPLETFYPAETYHQDYAARNPNQPYIAAVSTPKVEKLRSYYPDRLKD</sequence>
<feature type="active site" evidence="4">
    <location>
        <position position="39"/>
    </location>
</feature>
<name>A0A7W8G352_9GAMM</name>
<comment type="similarity">
    <text evidence="4">Belongs to the MsrA Met sulfoxide reductase family.</text>
</comment>
<dbReference type="PANTHER" id="PTHR43774:SF1">
    <property type="entry name" value="PEPTIDE METHIONINE SULFOXIDE REDUCTASE MSRA 2"/>
    <property type="match status" value="1"/>
</dbReference>
<dbReference type="Proteomes" id="UP000521199">
    <property type="component" value="Unassembled WGS sequence"/>
</dbReference>
<reference evidence="6 7" key="1">
    <citation type="submission" date="2020-08" db="EMBL/GenBank/DDBJ databases">
        <title>Genomic Encyclopedia of Type Strains, Phase IV (KMG-IV): sequencing the most valuable type-strain genomes for metagenomic binning, comparative biology and taxonomic classification.</title>
        <authorList>
            <person name="Goeker M."/>
        </authorList>
    </citation>
    <scope>NUCLEOTIDE SEQUENCE [LARGE SCALE GENOMIC DNA]</scope>
    <source>
        <strain evidence="6 7">DSM 24163</strain>
    </source>
</reference>
<protein>
    <recommendedName>
        <fullName evidence="4">Peptide methionine sulfoxide reductase MsrA</fullName>
        <shortName evidence="4">Protein-methionine-S-oxide reductase</shortName>
        <ecNumber evidence="4">1.8.4.11</ecNumber>
    </recommendedName>
    <alternativeName>
        <fullName evidence="4">Peptide-methionine (S)-S-oxide reductase</fullName>
        <shortName evidence="4">Peptide Met(O) reductase</shortName>
    </alternativeName>
</protein>
<comment type="caution">
    <text evidence="6">The sequence shown here is derived from an EMBL/GenBank/DDBJ whole genome shotgun (WGS) entry which is preliminary data.</text>
</comment>
<dbReference type="EMBL" id="JACHHP010000006">
    <property type="protein sequence ID" value="MBB5209390.1"/>
    <property type="molecule type" value="Genomic_DNA"/>
</dbReference>
<organism evidence="6 7">
    <name type="scientific">Chiayiivirga flava</name>
    <dbReference type="NCBI Taxonomy" id="659595"/>
    <lineage>
        <taxon>Bacteria</taxon>
        <taxon>Pseudomonadati</taxon>
        <taxon>Pseudomonadota</taxon>
        <taxon>Gammaproteobacteria</taxon>
        <taxon>Lysobacterales</taxon>
        <taxon>Lysobacteraceae</taxon>
        <taxon>Chiayiivirga</taxon>
    </lineage>
</organism>
<evidence type="ECO:0000256" key="1">
    <source>
        <dbReference type="ARBA" id="ARBA00023002"/>
    </source>
</evidence>
<accession>A0A7W8G352</accession>
<evidence type="ECO:0000259" key="5">
    <source>
        <dbReference type="Pfam" id="PF01625"/>
    </source>
</evidence>
<dbReference type="GO" id="GO:0008113">
    <property type="term" value="F:peptide-methionine (S)-S-oxide reductase activity"/>
    <property type="evidence" value="ECO:0007669"/>
    <property type="project" value="UniProtKB-UniRule"/>
</dbReference>
<dbReference type="SUPFAM" id="SSF55068">
    <property type="entry name" value="Peptide methionine sulfoxide reductase"/>
    <property type="match status" value="1"/>
</dbReference>
<dbReference type="NCBIfam" id="TIGR00401">
    <property type="entry name" value="msrA"/>
    <property type="match status" value="1"/>
</dbReference>
<dbReference type="HAMAP" id="MF_01401">
    <property type="entry name" value="MsrA"/>
    <property type="match status" value="1"/>
</dbReference>
<keyword evidence="7" id="KW-1185">Reference proteome</keyword>
<dbReference type="Pfam" id="PF01625">
    <property type="entry name" value="PMSR"/>
    <property type="match status" value="1"/>
</dbReference>
<comment type="function">
    <text evidence="4">Has an important function as a repair enzyme for proteins that have been inactivated by oxidation. Catalyzes the reversible oxidation-reduction of methionine sulfoxide in proteins to methionine.</text>
</comment>
<dbReference type="InterPro" id="IPR002569">
    <property type="entry name" value="Met_Sox_Rdtase_MsrA_dom"/>
</dbReference>
<dbReference type="InterPro" id="IPR036509">
    <property type="entry name" value="Met_Sox_Rdtase_MsrA_sf"/>
</dbReference>
<evidence type="ECO:0000256" key="2">
    <source>
        <dbReference type="ARBA" id="ARBA00047806"/>
    </source>
</evidence>
<dbReference type="PANTHER" id="PTHR43774">
    <property type="entry name" value="PEPTIDE METHIONINE SULFOXIDE REDUCTASE"/>
    <property type="match status" value="1"/>
</dbReference>
<proteinExistence type="inferred from homology"/>
<keyword evidence="1 4" id="KW-0560">Oxidoreductase</keyword>
<evidence type="ECO:0000313" key="7">
    <source>
        <dbReference type="Proteomes" id="UP000521199"/>
    </source>
</evidence>
<dbReference type="AlphaFoldDB" id="A0A7W8G352"/>
<comment type="catalytic activity">
    <reaction evidence="2 4">
        <text>L-methionyl-[protein] + [thioredoxin]-disulfide + H2O = L-methionyl-(S)-S-oxide-[protein] + [thioredoxin]-dithiol</text>
        <dbReference type="Rhea" id="RHEA:14217"/>
        <dbReference type="Rhea" id="RHEA-COMP:10698"/>
        <dbReference type="Rhea" id="RHEA-COMP:10700"/>
        <dbReference type="Rhea" id="RHEA-COMP:12313"/>
        <dbReference type="Rhea" id="RHEA-COMP:12315"/>
        <dbReference type="ChEBI" id="CHEBI:15377"/>
        <dbReference type="ChEBI" id="CHEBI:16044"/>
        <dbReference type="ChEBI" id="CHEBI:29950"/>
        <dbReference type="ChEBI" id="CHEBI:44120"/>
        <dbReference type="ChEBI" id="CHEBI:50058"/>
        <dbReference type="EC" id="1.8.4.11"/>
    </reaction>
</comment>